<comment type="caution">
    <text evidence="1">Lacks conserved residue(s) required for the propagation of feature annotation.</text>
</comment>
<feature type="disulfide bond" evidence="1">
    <location>
        <begin position="112"/>
        <end position="121"/>
    </location>
</feature>
<dbReference type="Gene3D" id="2.10.25.10">
    <property type="entry name" value="Laminin"/>
    <property type="match status" value="1"/>
</dbReference>
<evidence type="ECO:0000313" key="4">
    <source>
        <dbReference type="Proteomes" id="UP001159405"/>
    </source>
</evidence>
<protein>
    <recommendedName>
        <fullName evidence="2">EGF-like domain-containing protein</fullName>
    </recommendedName>
</protein>
<dbReference type="SUPFAM" id="SSF57196">
    <property type="entry name" value="EGF/Laminin"/>
    <property type="match status" value="1"/>
</dbReference>
<dbReference type="SMART" id="SM00181">
    <property type="entry name" value="EGF"/>
    <property type="match status" value="1"/>
</dbReference>
<sequence length="128" mass="14640">MFYLEFSGGCRRFKFIPPMNSYYFKDHVYRNLSIGIYASCEHLCVMASECVSVNDKVICDLSNSDHWHHPKDLQPRQGWTYRGAENLCCSNPCLNNAKCLLGYTDKRYLCVCASGYTGEHCETGTVKL</sequence>
<dbReference type="EMBL" id="CALNXK010000058">
    <property type="protein sequence ID" value="CAH3136759.1"/>
    <property type="molecule type" value="Genomic_DNA"/>
</dbReference>
<evidence type="ECO:0000313" key="3">
    <source>
        <dbReference type="EMBL" id="CAH3136759.1"/>
    </source>
</evidence>
<dbReference type="PROSITE" id="PS50026">
    <property type="entry name" value="EGF_3"/>
    <property type="match status" value="1"/>
</dbReference>
<keyword evidence="4" id="KW-1185">Reference proteome</keyword>
<evidence type="ECO:0000256" key="1">
    <source>
        <dbReference type="PROSITE-ProRule" id="PRU00076"/>
    </source>
</evidence>
<keyword evidence="1" id="KW-0245">EGF-like domain</keyword>
<organism evidence="3 4">
    <name type="scientific">Porites lobata</name>
    <dbReference type="NCBI Taxonomy" id="104759"/>
    <lineage>
        <taxon>Eukaryota</taxon>
        <taxon>Metazoa</taxon>
        <taxon>Cnidaria</taxon>
        <taxon>Anthozoa</taxon>
        <taxon>Hexacorallia</taxon>
        <taxon>Scleractinia</taxon>
        <taxon>Fungiina</taxon>
        <taxon>Poritidae</taxon>
        <taxon>Porites</taxon>
    </lineage>
</organism>
<dbReference type="Pfam" id="PF00008">
    <property type="entry name" value="EGF"/>
    <property type="match status" value="1"/>
</dbReference>
<dbReference type="InterPro" id="IPR000742">
    <property type="entry name" value="EGF"/>
</dbReference>
<comment type="caution">
    <text evidence="3">The sequence shown here is derived from an EMBL/GenBank/DDBJ whole genome shotgun (WGS) entry which is preliminary data.</text>
</comment>
<name>A0ABN8P7F5_9CNID</name>
<feature type="domain" description="EGF-like" evidence="2">
    <location>
        <begin position="84"/>
        <end position="122"/>
    </location>
</feature>
<proteinExistence type="predicted"/>
<dbReference type="CDD" id="cd00054">
    <property type="entry name" value="EGF_CA"/>
    <property type="match status" value="1"/>
</dbReference>
<reference evidence="3 4" key="1">
    <citation type="submission" date="2022-05" db="EMBL/GenBank/DDBJ databases">
        <authorList>
            <consortium name="Genoscope - CEA"/>
            <person name="William W."/>
        </authorList>
    </citation>
    <scope>NUCLEOTIDE SEQUENCE [LARGE SCALE GENOMIC DNA]</scope>
</reference>
<evidence type="ECO:0000259" key="2">
    <source>
        <dbReference type="PROSITE" id="PS50026"/>
    </source>
</evidence>
<gene>
    <name evidence="3" type="ORF">PLOB_00038618</name>
</gene>
<dbReference type="Proteomes" id="UP001159405">
    <property type="component" value="Unassembled WGS sequence"/>
</dbReference>
<dbReference type="PROSITE" id="PS00022">
    <property type="entry name" value="EGF_1"/>
    <property type="match status" value="1"/>
</dbReference>
<feature type="disulfide bond" evidence="1">
    <location>
        <begin position="93"/>
        <end position="110"/>
    </location>
</feature>
<accession>A0ABN8P7F5</accession>
<keyword evidence="1" id="KW-1015">Disulfide bond</keyword>
<dbReference type="PROSITE" id="PS01186">
    <property type="entry name" value="EGF_2"/>
    <property type="match status" value="1"/>
</dbReference>
<feature type="non-terminal residue" evidence="3">
    <location>
        <position position="128"/>
    </location>
</feature>